<evidence type="ECO:0000256" key="3">
    <source>
        <dbReference type="ARBA" id="ARBA00025714"/>
    </source>
</evidence>
<dbReference type="EMBL" id="JAATIP010000102">
    <property type="protein sequence ID" value="KAF4372974.1"/>
    <property type="molecule type" value="Genomic_DNA"/>
</dbReference>
<keyword evidence="2" id="KW-0560">Oxidoreductase</keyword>
<dbReference type="SUPFAM" id="SSF51735">
    <property type="entry name" value="NAD(P)-binding Rossmann-fold domains"/>
    <property type="match status" value="1"/>
</dbReference>
<name>A0A7J6FQI5_CANSA</name>
<proteinExistence type="inferred from homology"/>
<dbReference type="InterPro" id="IPR045000">
    <property type="entry name" value="TR"/>
</dbReference>
<comment type="similarity">
    <text evidence="3">Belongs to the short-chain dehydrogenases/reductases (SDR) family. SDR65C subfamily.</text>
</comment>
<dbReference type="AlphaFoldDB" id="A0A7J6FQI5"/>
<dbReference type="PANTHER" id="PTHR42898:SF6">
    <property type="entry name" value="NADP-DEPENDENT MANNITOL DEHYDROGENASE"/>
    <property type="match status" value="1"/>
</dbReference>
<keyword evidence="1" id="KW-0521">NADP</keyword>
<dbReference type="Gene3D" id="3.40.50.720">
    <property type="entry name" value="NAD(P)-binding Rossmann-like Domain"/>
    <property type="match status" value="1"/>
</dbReference>
<dbReference type="InterPro" id="IPR036291">
    <property type="entry name" value="NAD(P)-bd_dom_sf"/>
</dbReference>
<evidence type="ECO:0000256" key="2">
    <source>
        <dbReference type="ARBA" id="ARBA00023002"/>
    </source>
</evidence>
<gene>
    <name evidence="4" type="ORF">F8388_011001</name>
</gene>
<dbReference type="PANTHER" id="PTHR42898">
    <property type="entry name" value="TROPINONE REDUCTASE"/>
    <property type="match status" value="1"/>
</dbReference>
<protein>
    <submittedName>
        <fullName evidence="4">Uncharacterized protein</fullName>
    </submittedName>
</protein>
<dbReference type="Pfam" id="PF13561">
    <property type="entry name" value="adh_short_C2"/>
    <property type="match status" value="1"/>
</dbReference>
<dbReference type="GO" id="GO:0016491">
    <property type="term" value="F:oxidoreductase activity"/>
    <property type="evidence" value="ECO:0007669"/>
    <property type="project" value="UniProtKB-KW"/>
</dbReference>
<reference evidence="4 5" key="1">
    <citation type="journal article" date="2020" name="bioRxiv">
        <title>Sequence and annotation of 42 cannabis genomes reveals extensive copy number variation in cannabinoid synthesis and pathogen resistance genes.</title>
        <authorList>
            <person name="Mckernan K.J."/>
            <person name="Helbert Y."/>
            <person name="Kane L.T."/>
            <person name="Ebling H."/>
            <person name="Zhang L."/>
            <person name="Liu B."/>
            <person name="Eaton Z."/>
            <person name="Mclaughlin S."/>
            <person name="Kingan S."/>
            <person name="Baybayan P."/>
            <person name="Concepcion G."/>
            <person name="Jordan M."/>
            <person name="Riva A."/>
            <person name="Barbazuk W."/>
            <person name="Harkins T."/>
        </authorList>
    </citation>
    <scope>NUCLEOTIDE SEQUENCE [LARGE SCALE GENOMIC DNA]</scope>
    <source>
        <strain evidence="5">cv. Jamaican Lion 4</strain>
        <tissue evidence="4">Leaf</tissue>
    </source>
</reference>
<evidence type="ECO:0000256" key="1">
    <source>
        <dbReference type="ARBA" id="ARBA00022857"/>
    </source>
</evidence>
<feature type="non-terminal residue" evidence="4">
    <location>
        <position position="1"/>
    </location>
</feature>
<accession>A0A7J6FQI5</accession>
<evidence type="ECO:0000313" key="5">
    <source>
        <dbReference type="Proteomes" id="UP000525078"/>
    </source>
</evidence>
<dbReference type="InterPro" id="IPR002347">
    <property type="entry name" value="SDR_fam"/>
</dbReference>
<dbReference type="Proteomes" id="UP000525078">
    <property type="component" value="Unassembled WGS sequence"/>
</dbReference>
<comment type="caution">
    <text evidence="4">The sequence shown here is derived from an EMBL/GenBank/DDBJ whole genome shotgun (WGS) entry which is preliminary data.</text>
</comment>
<evidence type="ECO:0000313" key="4">
    <source>
        <dbReference type="EMBL" id="KAF4372974.1"/>
    </source>
</evidence>
<sequence length="124" mass="13896">MNQVTRNLACEWAKDNIRVNTVAPGFTKTDMLGSFSTLGATQPQPNPRGTRPRPTLYEIFPMPLELHQSELLVEIYAQNTEGYSERQGTPHEYAILVHAIWFAILGEDGIQVDLLILSSISLQI</sequence>
<organism evidence="4 5">
    <name type="scientific">Cannabis sativa</name>
    <name type="common">Hemp</name>
    <name type="synonym">Marijuana</name>
    <dbReference type="NCBI Taxonomy" id="3483"/>
    <lineage>
        <taxon>Eukaryota</taxon>
        <taxon>Viridiplantae</taxon>
        <taxon>Streptophyta</taxon>
        <taxon>Embryophyta</taxon>
        <taxon>Tracheophyta</taxon>
        <taxon>Spermatophyta</taxon>
        <taxon>Magnoliopsida</taxon>
        <taxon>eudicotyledons</taxon>
        <taxon>Gunneridae</taxon>
        <taxon>Pentapetalae</taxon>
        <taxon>rosids</taxon>
        <taxon>fabids</taxon>
        <taxon>Rosales</taxon>
        <taxon>Cannabaceae</taxon>
        <taxon>Cannabis</taxon>
    </lineage>
</organism>